<dbReference type="AlphaFoldDB" id="A0A4R4V9P3"/>
<protein>
    <recommendedName>
        <fullName evidence="2">NADPH-dependent FMN reductase-like domain-containing protein</fullName>
    </recommendedName>
</protein>
<evidence type="ECO:0000313" key="4">
    <source>
        <dbReference type="Proteomes" id="UP000295674"/>
    </source>
</evidence>
<accession>A0A4R4V9P3</accession>
<proteinExistence type="predicted"/>
<evidence type="ECO:0000256" key="1">
    <source>
        <dbReference type="SAM" id="MobiDB-lite"/>
    </source>
</evidence>
<dbReference type="SUPFAM" id="SSF52218">
    <property type="entry name" value="Flavoproteins"/>
    <property type="match status" value="1"/>
</dbReference>
<dbReference type="InterPro" id="IPR029039">
    <property type="entry name" value="Flavoprotein-like_sf"/>
</dbReference>
<organism evidence="3 4">
    <name type="scientific">Saccharopolyspora terrae</name>
    <dbReference type="NCBI Taxonomy" id="2530384"/>
    <lineage>
        <taxon>Bacteria</taxon>
        <taxon>Bacillati</taxon>
        <taxon>Actinomycetota</taxon>
        <taxon>Actinomycetes</taxon>
        <taxon>Pseudonocardiales</taxon>
        <taxon>Pseudonocardiaceae</taxon>
        <taxon>Saccharopolyspora</taxon>
    </lineage>
</organism>
<reference evidence="3 4" key="1">
    <citation type="submission" date="2019-03" db="EMBL/GenBank/DDBJ databases">
        <title>Draft genome sequences of novel Actinobacteria.</title>
        <authorList>
            <person name="Sahin N."/>
            <person name="Ay H."/>
            <person name="Saygin H."/>
        </authorList>
    </citation>
    <scope>NUCLEOTIDE SEQUENCE [LARGE SCALE GENOMIC DNA]</scope>
    <source>
        <strain evidence="3 4">16K309</strain>
    </source>
</reference>
<dbReference type="EMBL" id="SMKS01000062">
    <property type="protein sequence ID" value="TDD01411.1"/>
    <property type="molecule type" value="Genomic_DNA"/>
</dbReference>
<evidence type="ECO:0000259" key="2">
    <source>
        <dbReference type="Pfam" id="PF03358"/>
    </source>
</evidence>
<comment type="caution">
    <text evidence="3">The sequence shown here is derived from an EMBL/GenBank/DDBJ whole genome shotgun (WGS) entry which is preliminary data.</text>
</comment>
<dbReference type="OrthoDB" id="3693260at2"/>
<dbReference type="InterPro" id="IPR005025">
    <property type="entry name" value="FMN_Rdtase-like_dom"/>
</dbReference>
<feature type="domain" description="NADPH-dependent FMN reductase-like" evidence="2">
    <location>
        <begin position="53"/>
        <end position="163"/>
    </location>
</feature>
<name>A0A4R4V9P3_9PSEU</name>
<dbReference type="Proteomes" id="UP000295674">
    <property type="component" value="Unassembled WGS sequence"/>
</dbReference>
<dbReference type="Gene3D" id="3.40.50.360">
    <property type="match status" value="1"/>
</dbReference>
<sequence>MNSRRIRNRPSCTGSQAGARSHVSPRESSCCRVPPCPRSVLGGPRRAGVVEFAVLTGHLSPRSRSAAVARTLLDELRRSGAAATEVAVGELPHSALMARNHRHRAVHASLRVVAEADAVAVVTPRYEPHGSVPLRSWLAMSPSEALVGKPVLPVGLGTVRSHSVGLGGGLGTARALPATFLYDHWFTETGGWSPDPRADDLLRRAARTLRASAIGEIVAA</sequence>
<dbReference type="Pfam" id="PF03358">
    <property type="entry name" value="FMN_red"/>
    <property type="match status" value="1"/>
</dbReference>
<gene>
    <name evidence="3" type="ORF">E1181_25290</name>
</gene>
<feature type="region of interest" description="Disordered" evidence="1">
    <location>
        <begin position="1"/>
        <end position="29"/>
    </location>
</feature>
<keyword evidence="4" id="KW-1185">Reference proteome</keyword>
<dbReference type="GO" id="GO:0016491">
    <property type="term" value="F:oxidoreductase activity"/>
    <property type="evidence" value="ECO:0007669"/>
    <property type="project" value="InterPro"/>
</dbReference>
<evidence type="ECO:0000313" key="3">
    <source>
        <dbReference type="EMBL" id="TDD01411.1"/>
    </source>
</evidence>